<feature type="region of interest" description="Disordered" evidence="1">
    <location>
        <begin position="133"/>
        <end position="167"/>
    </location>
</feature>
<dbReference type="OrthoDB" id="3693562at2"/>
<dbReference type="InterPro" id="IPR024031">
    <property type="entry name" value="MSMEG_5819/OxyR"/>
</dbReference>
<dbReference type="Pfam" id="PF01243">
    <property type="entry name" value="PNPOx_N"/>
    <property type="match status" value="1"/>
</dbReference>
<feature type="compositionally biased region" description="Basic and acidic residues" evidence="1">
    <location>
        <begin position="139"/>
        <end position="167"/>
    </location>
</feature>
<keyword evidence="4" id="KW-1185">Reference proteome</keyword>
<dbReference type="SUPFAM" id="SSF50475">
    <property type="entry name" value="FMN-binding split barrel"/>
    <property type="match status" value="1"/>
</dbReference>
<reference evidence="3 4" key="1">
    <citation type="submission" date="2018-06" db="EMBL/GenBank/DDBJ databases">
        <title>Sphaerisporangium craniellae sp. nov., isolated from a marine sponge in the South China Sea.</title>
        <authorList>
            <person name="Li L."/>
        </authorList>
    </citation>
    <scope>NUCLEOTIDE SEQUENCE [LARGE SCALE GENOMIC DNA]</scope>
    <source>
        <strain evidence="3 4">LHW63015</strain>
    </source>
</reference>
<evidence type="ECO:0000313" key="3">
    <source>
        <dbReference type="EMBL" id="RBQ20509.1"/>
    </source>
</evidence>
<comment type="caution">
    <text evidence="3">The sequence shown here is derived from an EMBL/GenBank/DDBJ whole genome shotgun (WGS) entry which is preliminary data.</text>
</comment>
<gene>
    <name evidence="3" type="ORF">DP939_09615</name>
</gene>
<dbReference type="NCBIfam" id="TIGR04023">
    <property type="entry name" value="PPOX_MSMEG_5819"/>
    <property type="match status" value="1"/>
</dbReference>
<evidence type="ECO:0000259" key="2">
    <source>
        <dbReference type="Pfam" id="PF01243"/>
    </source>
</evidence>
<accession>A0A366M4L4</accession>
<name>A0A366M4L4_9ACTN</name>
<dbReference type="EMBL" id="QMEY01000003">
    <property type="protein sequence ID" value="RBQ20509.1"/>
    <property type="molecule type" value="Genomic_DNA"/>
</dbReference>
<dbReference type="Proteomes" id="UP000253303">
    <property type="component" value="Unassembled WGS sequence"/>
</dbReference>
<feature type="domain" description="Pyridoxamine 5'-phosphate oxidase N-terminal" evidence="2">
    <location>
        <begin position="8"/>
        <end position="102"/>
    </location>
</feature>
<dbReference type="Gene3D" id="2.30.110.10">
    <property type="entry name" value="Electron Transport, Fmn-binding Protein, Chain A"/>
    <property type="match status" value="1"/>
</dbReference>
<evidence type="ECO:0000313" key="4">
    <source>
        <dbReference type="Proteomes" id="UP000253303"/>
    </source>
</evidence>
<dbReference type="InterPro" id="IPR012349">
    <property type="entry name" value="Split_barrel_FMN-bd"/>
</dbReference>
<dbReference type="AlphaFoldDB" id="A0A366M4L4"/>
<protein>
    <submittedName>
        <fullName evidence="3">PPOX class F420-dependent oxidoreductase</fullName>
    </submittedName>
</protein>
<organism evidence="3 4">
    <name type="scientific">Spongiactinospora rosea</name>
    <dbReference type="NCBI Taxonomy" id="2248750"/>
    <lineage>
        <taxon>Bacteria</taxon>
        <taxon>Bacillati</taxon>
        <taxon>Actinomycetota</taxon>
        <taxon>Actinomycetes</taxon>
        <taxon>Streptosporangiales</taxon>
        <taxon>Streptosporangiaceae</taxon>
        <taxon>Spongiactinospora</taxon>
    </lineage>
</organism>
<sequence length="167" mass="18025">MFTDKEIAYLNGQRIGRLATAGADGAPHNVPVGVHYNAELDTIDIGGFALAGSRKYRDVLANPKVAFVVDDVVAFDPWVARGIEIRGLATAYAEGGRAAGFPAEELIRIVPTRIVSWGIEAHWQTGFHSRRVPAQAAGRDADPHIQHRDGHGEAEARGEDREGARHA</sequence>
<dbReference type="InterPro" id="IPR011576">
    <property type="entry name" value="Pyridox_Oxase_N"/>
</dbReference>
<evidence type="ECO:0000256" key="1">
    <source>
        <dbReference type="SAM" id="MobiDB-lite"/>
    </source>
</evidence>
<proteinExistence type="predicted"/>